<accession>A0A5M9ZH43</accession>
<comment type="caution">
    <text evidence="2">The sequence shown here is derived from an EMBL/GenBank/DDBJ whole genome shotgun (WGS) entry which is preliminary data.</text>
</comment>
<feature type="transmembrane region" description="Helical" evidence="1">
    <location>
        <begin position="61"/>
        <end position="82"/>
    </location>
</feature>
<dbReference type="Proteomes" id="UP000412028">
    <property type="component" value="Unassembled WGS sequence"/>
</dbReference>
<gene>
    <name evidence="2" type="ORF">EMO89_11805</name>
</gene>
<reference evidence="2 3" key="1">
    <citation type="journal article" date="2019" name="Syst. Appl. Microbiol.">
        <title>Characterization of Bifidobacterium species in feaces of the Egyptian fruit bat: Description of B. vespertilionis sp. nov. and B. rousetti sp. nov.</title>
        <authorList>
            <person name="Modesto M."/>
            <person name="Satti M."/>
            <person name="Watanabe K."/>
            <person name="Puglisi E."/>
            <person name="Morelli L."/>
            <person name="Huang C.-H."/>
            <person name="Liou J.-S."/>
            <person name="Miyashita M."/>
            <person name="Tamura T."/>
            <person name="Saito S."/>
            <person name="Mori K."/>
            <person name="Huang L."/>
            <person name="Sciavilla P."/>
            <person name="Sandri C."/>
            <person name="Spiezio C."/>
            <person name="Vitali F."/>
            <person name="Cavalieri D."/>
            <person name="Perpetuini G."/>
            <person name="Tofalo R."/>
            <person name="Bonetti A."/>
            <person name="Arita M."/>
            <person name="Mattarelli P."/>
        </authorList>
    </citation>
    <scope>NUCLEOTIDE SEQUENCE [LARGE SCALE GENOMIC DNA]</scope>
    <source>
        <strain evidence="2 3">RST7</strain>
    </source>
</reference>
<evidence type="ECO:0000256" key="1">
    <source>
        <dbReference type="SAM" id="Phobius"/>
    </source>
</evidence>
<dbReference type="RefSeq" id="WP_150382232.1">
    <property type="nucleotide sequence ID" value="NZ_RZUI01000029.1"/>
</dbReference>
<protein>
    <submittedName>
        <fullName evidence="2">Uncharacterized protein</fullName>
    </submittedName>
</protein>
<sequence>MVELIYGTYIGELFFVIEEFTNVAIPVVEHPVSGNFLGIVGYLAQQRIVVVTVLFQRGNAWRHWLVVFVKDMALLLFSWVVVRG</sequence>
<evidence type="ECO:0000313" key="2">
    <source>
        <dbReference type="EMBL" id="KAA8826059.1"/>
    </source>
</evidence>
<name>A0A5M9ZH43_9BIFI</name>
<keyword evidence="1" id="KW-1133">Transmembrane helix</keyword>
<proteinExistence type="predicted"/>
<keyword evidence="1" id="KW-0812">Transmembrane</keyword>
<keyword evidence="1" id="KW-0472">Membrane</keyword>
<dbReference type="AlphaFoldDB" id="A0A5M9ZH43"/>
<evidence type="ECO:0000313" key="3">
    <source>
        <dbReference type="Proteomes" id="UP000412028"/>
    </source>
</evidence>
<dbReference type="EMBL" id="RZUI01000029">
    <property type="protein sequence ID" value="KAA8826059.1"/>
    <property type="molecule type" value="Genomic_DNA"/>
</dbReference>
<organism evidence="2 3">
    <name type="scientific">Bifidobacterium tissieri</name>
    <dbReference type="NCBI Taxonomy" id="1630162"/>
    <lineage>
        <taxon>Bacteria</taxon>
        <taxon>Bacillati</taxon>
        <taxon>Actinomycetota</taxon>
        <taxon>Actinomycetes</taxon>
        <taxon>Bifidobacteriales</taxon>
        <taxon>Bifidobacteriaceae</taxon>
        <taxon>Bifidobacterium</taxon>
    </lineage>
</organism>